<sequence length="374" mass="40742">MEVVLAEASVKQTWITKFLTEYVRESGFMPYMGTGVGSIIRIRNELKDAGGAYINVPLITRLKGRGVRGSEVLKGNEDDLGNLNDQIRIDWLRNAVKVPKSTSYKTDIDLFDAAKDQLRSWDAEVLRDDIIGALMSVIIAGAPDVNGIAGNDSAVDYFLANASQRNAFLVNNADRILFGKSKSNASSGVWATALATIDNTDDKLTAATAKLAKRMAKTAGNTTGTHIRPFKSDATAGREWFVMFCNSMAFRDISEDSTIIQANTQARAREGDGIERNPLFQDGDLLYNGIIFREIPEIPTFSNGTIDVGMNFLCGQSAVGVAYGQDPTLRIDLKEDYEFRPGVAIEELRGIKKVSYGGQQYGVVTLINAAVADA</sequence>
<dbReference type="InterPro" id="IPR025267">
    <property type="entry name" value="ORF017-like"/>
</dbReference>
<proteinExistence type="predicted"/>
<organism evidence="1 2">
    <name type="scientific">Rhizorhabdus histidinilytica</name>
    <dbReference type="NCBI Taxonomy" id="439228"/>
    <lineage>
        <taxon>Bacteria</taxon>
        <taxon>Pseudomonadati</taxon>
        <taxon>Pseudomonadota</taxon>
        <taxon>Alphaproteobacteria</taxon>
        <taxon>Sphingomonadales</taxon>
        <taxon>Sphingomonadaceae</taxon>
        <taxon>Rhizorhabdus</taxon>
    </lineage>
</organism>
<reference evidence="2" key="1">
    <citation type="submission" date="2017-02" db="EMBL/GenBank/DDBJ databases">
        <authorList>
            <person name="Varghese N."/>
            <person name="Submissions S."/>
        </authorList>
    </citation>
    <scope>NUCLEOTIDE SEQUENCE [LARGE SCALE GENOMIC DNA]</scope>
    <source>
        <strain evidence="2">UM2</strain>
    </source>
</reference>
<dbReference type="EMBL" id="FUYM01000004">
    <property type="protein sequence ID" value="SKB58708.1"/>
    <property type="molecule type" value="Genomic_DNA"/>
</dbReference>
<gene>
    <name evidence="1" type="ORF">SAMN06295920_10456</name>
</gene>
<name>A0A1T5CGW0_9SPHN</name>
<evidence type="ECO:0000313" key="1">
    <source>
        <dbReference type="EMBL" id="SKB58708.1"/>
    </source>
</evidence>
<dbReference type="RefSeq" id="WP_079647979.1">
    <property type="nucleotide sequence ID" value="NZ_FUYM01000004.1"/>
</dbReference>
<dbReference type="Pfam" id="PF13252">
    <property type="entry name" value="Phage_capsid_3"/>
    <property type="match status" value="1"/>
</dbReference>
<evidence type="ECO:0000313" key="2">
    <source>
        <dbReference type="Proteomes" id="UP000189818"/>
    </source>
</evidence>
<keyword evidence="2" id="KW-1185">Reference proteome</keyword>
<dbReference type="OrthoDB" id="9149389at2"/>
<evidence type="ECO:0008006" key="3">
    <source>
        <dbReference type="Google" id="ProtNLM"/>
    </source>
</evidence>
<accession>A0A1T5CGW0</accession>
<dbReference type="STRING" id="439228.SAMN06295920_10456"/>
<dbReference type="Proteomes" id="UP000189818">
    <property type="component" value="Unassembled WGS sequence"/>
</dbReference>
<protein>
    <recommendedName>
        <fullName evidence="3">Phage major capsid protein</fullName>
    </recommendedName>
</protein>
<dbReference type="AlphaFoldDB" id="A0A1T5CGW0"/>